<dbReference type="InterPro" id="IPR013159">
    <property type="entry name" value="DnaA_C"/>
</dbReference>
<accession>A0A517DXB6</accession>
<proteinExistence type="predicted"/>
<dbReference type="GO" id="GO:0006313">
    <property type="term" value="P:DNA transposition"/>
    <property type="evidence" value="ECO:0007669"/>
    <property type="project" value="InterPro"/>
</dbReference>
<dbReference type="PANTHER" id="PTHR34322:SF2">
    <property type="entry name" value="TRANSPOSASE IS200-LIKE DOMAIN-CONTAINING PROTEIN"/>
    <property type="match status" value="1"/>
</dbReference>
<dbReference type="AlphaFoldDB" id="A0A517DXB6"/>
<dbReference type="EMBL" id="CP036259">
    <property type="protein sequence ID" value="QDR82005.1"/>
    <property type="molecule type" value="Genomic_DNA"/>
</dbReference>
<dbReference type="SMART" id="SM01321">
    <property type="entry name" value="Y1_Tnp"/>
    <property type="match status" value="1"/>
</dbReference>
<dbReference type="GO" id="GO:0006275">
    <property type="term" value="P:regulation of DNA replication"/>
    <property type="evidence" value="ECO:0007669"/>
    <property type="project" value="InterPro"/>
</dbReference>
<dbReference type="Proteomes" id="UP000320776">
    <property type="component" value="Chromosome"/>
</dbReference>
<dbReference type="SMART" id="SM00760">
    <property type="entry name" value="Bac_DnaA_C"/>
    <property type="match status" value="1"/>
</dbReference>
<feature type="domain" description="Transposase IS200-like" evidence="2">
    <location>
        <begin position="9"/>
        <end position="123"/>
    </location>
</feature>
<evidence type="ECO:0000313" key="4">
    <source>
        <dbReference type="Proteomes" id="UP000320776"/>
    </source>
</evidence>
<dbReference type="InterPro" id="IPR036515">
    <property type="entry name" value="Transposase_17_sf"/>
</dbReference>
<dbReference type="OrthoDB" id="9788881at2"/>
<dbReference type="Gene3D" id="3.30.70.1290">
    <property type="entry name" value="Transposase IS200-like"/>
    <property type="match status" value="1"/>
</dbReference>
<evidence type="ECO:0000259" key="2">
    <source>
        <dbReference type="SMART" id="SM01321"/>
    </source>
</evidence>
<dbReference type="InterPro" id="IPR002686">
    <property type="entry name" value="Transposase_17"/>
</dbReference>
<dbReference type="SUPFAM" id="SSF143422">
    <property type="entry name" value="Transposase IS200-like"/>
    <property type="match status" value="1"/>
</dbReference>
<feature type="domain" description="Chromosomal replication initiator DnaA C-terminal" evidence="1">
    <location>
        <begin position="208"/>
        <end position="269"/>
    </location>
</feature>
<dbReference type="RefSeq" id="WP_144351432.1">
    <property type="nucleotide sequence ID" value="NZ_CP036259.1"/>
</dbReference>
<reference evidence="3 4" key="1">
    <citation type="submission" date="2019-02" db="EMBL/GenBank/DDBJ databases">
        <title>Closed genome of Sporomusa termitida DSM 4440.</title>
        <authorList>
            <person name="Poehlein A."/>
            <person name="Daniel R."/>
        </authorList>
    </citation>
    <scope>NUCLEOTIDE SEQUENCE [LARGE SCALE GENOMIC DNA]</scope>
    <source>
        <strain evidence="3 4">DSM 4440</strain>
    </source>
</reference>
<dbReference type="InterPro" id="IPR010921">
    <property type="entry name" value="Trp_repressor/repl_initiator"/>
</dbReference>
<dbReference type="GO" id="GO:0006270">
    <property type="term" value="P:DNA replication initiation"/>
    <property type="evidence" value="ECO:0007669"/>
    <property type="project" value="InterPro"/>
</dbReference>
<keyword evidence="4" id="KW-1185">Reference proteome</keyword>
<protein>
    <submittedName>
        <fullName evidence="3">Transposase IS200 like protein</fullName>
    </submittedName>
</protein>
<evidence type="ECO:0000313" key="3">
    <source>
        <dbReference type="EMBL" id="QDR82005.1"/>
    </source>
</evidence>
<dbReference type="KEGG" id="sted:SPTER_34260"/>
<dbReference type="GO" id="GO:0043565">
    <property type="term" value="F:sequence-specific DNA binding"/>
    <property type="evidence" value="ECO:0007669"/>
    <property type="project" value="InterPro"/>
</dbReference>
<dbReference type="Gene3D" id="1.10.1750.10">
    <property type="match status" value="1"/>
</dbReference>
<sequence>MSRKQRVHYHGAIYHITARGNNRQIIFRDEFDKTYYLTLLKHYKEKFACKLYAYVLMDNHVHLLLTVTSQPLAKVMQGVQLCYTQYYNKKYAHVGHVFQQRYNAELCADESYLLLALRYIHNNPLKAQIVDGLDYSWSSHQYYLRADCSFIDSSFILGIFSEGKTTAIARYLSFMKEEETPVPATRPQATIPEKTVAPGVAAADHPELLAELLQTVALENGIEVEDILGKSKNRQVVLARRQFICLALKSCQVSGAELARRFNVSQSQITRCLKPF</sequence>
<organism evidence="3 4">
    <name type="scientific">Sporomusa termitida</name>
    <dbReference type="NCBI Taxonomy" id="2377"/>
    <lineage>
        <taxon>Bacteria</taxon>
        <taxon>Bacillati</taxon>
        <taxon>Bacillota</taxon>
        <taxon>Negativicutes</taxon>
        <taxon>Selenomonadales</taxon>
        <taxon>Sporomusaceae</taxon>
        <taxon>Sporomusa</taxon>
    </lineage>
</organism>
<dbReference type="Pfam" id="PF01797">
    <property type="entry name" value="Y1_Tnp"/>
    <property type="match status" value="1"/>
</dbReference>
<evidence type="ECO:0000259" key="1">
    <source>
        <dbReference type="SMART" id="SM00760"/>
    </source>
</evidence>
<gene>
    <name evidence="3" type="ORF">SPTER_34260</name>
</gene>
<dbReference type="PANTHER" id="PTHR34322">
    <property type="entry name" value="TRANSPOSASE, Y1_TNP DOMAIN-CONTAINING"/>
    <property type="match status" value="1"/>
</dbReference>
<dbReference type="SUPFAM" id="SSF48295">
    <property type="entry name" value="TrpR-like"/>
    <property type="match status" value="1"/>
</dbReference>
<name>A0A517DXB6_9FIRM</name>
<dbReference type="GO" id="GO:0005524">
    <property type="term" value="F:ATP binding"/>
    <property type="evidence" value="ECO:0007669"/>
    <property type="project" value="InterPro"/>
</dbReference>
<dbReference type="GO" id="GO:0004803">
    <property type="term" value="F:transposase activity"/>
    <property type="evidence" value="ECO:0007669"/>
    <property type="project" value="InterPro"/>
</dbReference>